<dbReference type="AlphaFoldDB" id="A0A554VBA4"/>
<dbReference type="RefSeq" id="WP_143918845.1">
    <property type="nucleotide sequence ID" value="NZ_CANMIK010000017.1"/>
</dbReference>
<protein>
    <submittedName>
        <fullName evidence="1">Uncharacterized protein</fullName>
    </submittedName>
</protein>
<proteinExistence type="predicted"/>
<sequence>MFATNIISSAGEKLAYELIGHGLSFFNQGVGSQHVNSIQASNLYKRVTSGGSYRFYRNGLHTVIELQYQVLYLGKCLYT</sequence>
<organism evidence="1 2">
    <name type="scientific">Aquimarina algiphila</name>
    <dbReference type="NCBI Taxonomy" id="2047982"/>
    <lineage>
        <taxon>Bacteria</taxon>
        <taxon>Pseudomonadati</taxon>
        <taxon>Bacteroidota</taxon>
        <taxon>Flavobacteriia</taxon>
        <taxon>Flavobacteriales</taxon>
        <taxon>Flavobacteriaceae</taxon>
        <taxon>Aquimarina</taxon>
    </lineage>
</organism>
<gene>
    <name evidence="1" type="ORF">FOF46_28415</name>
</gene>
<name>A0A554VBA4_9FLAO</name>
<reference evidence="1 2" key="1">
    <citation type="submission" date="2019-07" db="EMBL/GenBank/DDBJ databases">
        <title>The draft genome sequence of Aquimarina algiphila M91.</title>
        <authorList>
            <person name="Meng X."/>
        </authorList>
    </citation>
    <scope>NUCLEOTIDE SEQUENCE [LARGE SCALE GENOMIC DNA]</scope>
    <source>
        <strain evidence="1 2">M91</strain>
    </source>
</reference>
<comment type="caution">
    <text evidence="1">The sequence shown here is derived from an EMBL/GenBank/DDBJ whole genome shotgun (WGS) entry which is preliminary data.</text>
</comment>
<accession>A0A554VBA4</accession>
<dbReference type="Proteomes" id="UP000318833">
    <property type="component" value="Unassembled WGS sequence"/>
</dbReference>
<evidence type="ECO:0000313" key="2">
    <source>
        <dbReference type="Proteomes" id="UP000318833"/>
    </source>
</evidence>
<keyword evidence="2" id="KW-1185">Reference proteome</keyword>
<dbReference type="EMBL" id="VLNR01000098">
    <property type="protein sequence ID" value="TSE03797.1"/>
    <property type="molecule type" value="Genomic_DNA"/>
</dbReference>
<evidence type="ECO:0000313" key="1">
    <source>
        <dbReference type="EMBL" id="TSE03797.1"/>
    </source>
</evidence>